<dbReference type="PANTHER" id="PTHR38035">
    <property type="entry name" value="UPF0070 PROTEIN YFGM"/>
    <property type="match status" value="1"/>
</dbReference>
<name>A0A918Z1E5_9GAMM</name>
<keyword evidence="4 9" id="KW-1133">Transmembrane helix</keyword>
<dbReference type="Gene3D" id="1.25.40.10">
    <property type="entry name" value="Tetratricopeptide repeat domain"/>
    <property type="match status" value="1"/>
</dbReference>
<evidence type="ECO:0000256" key="7">
    <source>
        <dbReference type="ARBA" id="ARBA00024197"/>
    </source>
</evidence>
<evidence type="ECO:0000256" key="6">
    <source>
        <dbReference type="ARBA" id="ARBA00023186"/>
    </source>
</evidence>
<feature type="transmembrane region" description="Helical" evidence="9">
    <location>
        <begin position="24"/>
        <end position="44"/>
    </location>
</feature>
<dbReference type="PANTHER" id="PTHR38035:SF1">
    <property type="entry name" value="ANCILLARY SECYEG TRANSLOCON SUBUNIT"/>
    <property type="match status" value="1"/>
</dbReference>
<proteinExistence type="inferred from homology"/>
<dbReference type="AlphaFoldDB" id="A0A918Z1E5"/>
<dbReference type="RefSeq" id="WP_146472291.1">
    <property type="nucleotide sequence ID" value="NZ_BNCF01000007.1"/>
</dbReference>
<accession>A0A918Z1E5</accession>
<dbReference type="EMBL" id="BNCF01000007">
    <property type="protein sequence ID" value="GHE33800.1"/>
    <property type="molecule type" value="Genomic_DNA"/>
</dbReference>
<keyword evidence="6" id="KW-0143">Chaperone</keyword>
<evidence type="ECO:0000256" key="3">
    <source>
        <dbReference type="ARBA" id="ARBA00022692"/>
    </source>
</evidence>
<dbReference type="Pfam" id="PF09976">
    <property type="entry name" value="TPR_21"/>
    <property type="match status" value="1"/>
</dbReference>
<dbReference type="GO" id="GO:0044877">
    <property type="term" value="F:protein-containing complex binding"/>
    <property type="evidence" value="ECO:0007669"/>
    <property type="project" value="InterPro"/>
</dbReference>
<reference evidence="11" key="2">
    <citation type="submission" date="2020-09" db="EMBL/GenBank/DDBJ databases">
        <authorList>
            <person name="Sun Q."/>
            <person name="Kim S."/>
        </authorList>
    </citation>
    <scope>NUCLEOTIDE SEQUENCE</scope>
    <source>
        <strain evidence="11">KCTC 32020</strain>
    </source>
</reference>
<dbReference type="GO" id="GO:0005886">
    <property type="term" value="C:plasma membrane"/>
    <property type="evidence" value="ECO:0007669"/>
    <property type="project" value="UniProtKB-SubCell"/>
</dbReference>
<comment type="caution">
    <text evidence="11">The sequence shown here is derived from an EMBL/GenBank/DDBJ whole genome shotgun (WGS) entry which is preliminary data.</text>
</comment>
<dbReference type="InterPro" id="IPR018704">
    <property type="entry name" value="SecYEG/CpoB_TPR"/>
</dbReference>
<comment type="subcellular location">
    <subcellularLocation>
        <location evidence="1">Cell membrane</location>
        <topology evidence="1">Single-pass type II membrane protein</topology>
    </subcellularLocation>
</comment>
<dbReference type="InterPro" id="IPR011990">
    <property type="entry name" value="TPR-like_helical_dom_sf"/>
</dbReference>
<evidence type="ECO:0000256" key="2">
    <source>
        <dbReference type="ARBA" id="ARBA00022475"/>
    </source>
</evidence>
<dbReference type="Proteomes" id="UP000636453">
    <property type="component" value="Unassembled WGS sequence"/>
</dbReference>
<gene>
    <name evidence="11" type="ORF">GCM10007167_14780</name>
</gene>
<evidence type="ECO:0000313" key="11">
    <source>
        <dbReference type="EMBL" id="GHE33800.1"/>
    </source>
</evidence>
<protein>
    <recommendedName>
        <fullName evidence="8">Ancillary SecYEG translocon subunit</fullName>
    </recommendedName>
</protein>
<keyword evidence="3 9" id="KW-0812">Transmembrane</keyword>
<evidence type="ECO:0000259" key="10">
    <source>
        <dbReference type="Pfam" id="PF09976"/>
    </source>
</evidence>
<evidence type="ECO:0000256" key="9">
    <source>
        <dbReference type="SAM" id="Phobius"/>
    </source>
</evidence>
<keyword evidence="2" id="KW-1003">Cell membrane</keyword>
<evidence type="ECO:0000256" key="1">
    <source>
        <dbReference type="ARBA" id="ARBA00004401"/>
    </source>
</evidence>
<evidence type="ECO:0000313" key="12">
    <source>
        <dbReference type="Proteomes" id="UP000636453"/>
    </source>
</evidence>
<dbReference type="SUPFAM" id="SSF48452">
    <property type="entry name" value="TPR-like"/>
    <property type="match status" value="1"/>
</dbReference>
<evidence type="ECO:0000256" key="5">
    <source>
        <dbReference type="ARBA" id="ARBA00023136"/>
    </source>
</evidence>
<comment type="similarity">
    <text evidence="7">Belongs to the YfgM family.</text>
</comment>
<feature type="domain" description="Ancillary SecYEG translocon subunit/Cell division coordinator CpoB TPR" evidence="10">
    <location>
        <begin position="18"/>
        <end position="196"/>
    </location>
</feature>
<evidence type="ECO:0000256" key="8">
    <source>
        <dbReference type="ARBA" id="ARBA00024235"/>
    </source>
</evidence>
<keyword evidence="12" id="KW-1185">Reference proteome</keyword>
<evidence type="ECO:0000256" key="4">
    <source>
        <dbReference type="ARBA" id="ARBA00022989"/>
    </source>
</evidence>
<keyword evidence="5 9" id="KW-0472">Membrane</keyword>
<dbReference type="OrthoDB" id="9789675at2"/>
<dbReference type="InterPro" id="IPR026039">
    <property type="entry name" value="YfgM"/>
</dbReference>
<sequence length="208" mass="22419">MAIDDLLDEHEQSERVLNWLRRNGAALIGGIALGLAAIYGWNWWKGQRQAEQLAQAERYETTLDAIRSGDKAAASKVAALEGGYRTLASLALAKQQVDAGRRDEAIATLRGVKPEDPALAQLVDVRLARLLIDAGKHAEALALLKGIDTPAALEARGDAELARGQREAAREAYQQALTRTDVAAPLRRLLEIKLTQAGGTPAKPETQS</sequence>
<organism evidence="11 12">
    <name type="scientific">Vulcaniibacterium thermophilum</name>
    <dbReference type="NCBI Taxonomy" id="1169913"/>
    <lineage>
        <taxon>Bacteria</taxon>
        <taxon>Pseudomonadati</taxon>
        <taxon>Pseudomonadota</taxon>
        <taxon>Gammaproteobacteria</taxon>
        <taxon>Lysobacterales</taxon>
        <taxon>Lysobacteraceae</taxon>
        <taxon>Vulcaniibacterium</taxon>
    </lineage>
</organism>
<reference evidence="11" key="1">
    <citation type="journal article" date="2014" name="Int. J. Syst. Evol. Microbiol.">
        <title>Complete genome sequence of Corynebacterium casei LMG S-19264T (=DSM 44701T), isolated from a smear-ripened cheese.</title>
        <authorList>
            <consortium name="US DOE Joint Genome Institute (JGI-PGF)"/>
            <person name="Walter F."/>
            <person name="Albersmeier A."/>
            <person name="Kalinowski J."/>
            <person name="Ruckert C."/>
        </authorList>
    </citation>
    <scope>NUCLEOTIDE SEQUENCE</scope>
    <source>
        <strain evidence="11">KCTC 32020</strain>
    </source>
</reference>